<gene>
    <name evidence="1" type="ORF">G3W61_04135</name>
</gene>
<dbReference type="AlphaFoldDB" id="A0A1L5R0Y0"/>
<sequence>MQLKFGDAEGLGKRKQIRREIFLAEMERIVPWKQLLAPAESYYPLSGLPGWQPYALAMDVQPLAPQHGARRHHPSNEIGDGHVASDLANAQSGGAFPTQVLREQALASLDIWVVDHLVIGGRSLRSGRQVECGLSVALLLGSAKRSS</sequence>
<evidence type="ECO:0000313" key="1">
    <source>
        <dbReference type="EMBL" id="NEL75454.1"/>
    </source>
</evidence>
<evidence type="ECO:0000313" key="2">
    <source>
        <dbReference type="Proteomes" id="UP000471082"/>
    </source>
</evidence>
<evidence type="ECO:0008006" key="3">
    <source>
        <dbReference type="Google" id="ProtNLM"/>
    </source>
</evidence>
<comment type="caution">
    <text evidence="1">The sequence shown here is derived from an EMBL/GenBank/DDBJ whole genome shotgun (WGS) entry which is preliminary data.</text>
</comment>
<dbReference type="EMBL" id="JAAGYU010000011">
    <property type="protein sequence ID" value="NEL75454.1"/>
    <property type="molecule type" value="Genomic_DNA"/>
</dbReference>
<organism evidence="1 2">
    <name type="scientific">Xanthomonas perforans</name>
    <dbReference type="NCBI Taxonomy" id="442694"/>
    <lineage>
        <taxon>Bacteria</taxon>
        <taxon>Pseudomonadati</taxon>
        <taxon>Pseudomonadota</taxon>
        <taxon>Gammaproteobacteria</taxon>
        <taxon>Lysobacterales</taxon>
        <taxon>Lysobacteraceae</taxon>
        <taxon>Xanthomonas</taxon>
    </lineage>
</organism>
<proteinExistence type="predicted"/>
<name>A0A1L5R0Y0_XANPE</name>
<protein>
    <recommendedName>
        <fullName evidence="3">Transposase</fullName>
    </recommendedName>
</protein>
<reference evidence="1 2" key="1">
    <citation type="submission" date="2019-11" db="EMBL/GenBank/DDBJ databases">
        <title>Genome-resolved metagenomics to study the prevalence of co-infection and intraspecific heterogeneity among plant pathogen metapopulations.</title>
        <authorList>
            <person name="Newberry E."/>
            <person name="Bhandari R."/>
            <person name="Kemble J."/>
            <person name="Sikora E."/>
            <person name="Potnis N."/>
        </authorList>
    </citation>
    <scope>NUCLEOTIDE SEQUENCE [LARGE SCALE GENOMIC DNA]</scope>
    <source>
        <strain evidence="1">Xp_Tom_Tuscaloosa_18b</strain>
    </source>
</reference>
<dbReference type="KEGG" id="xpe:BJD13_03970"/>
<dbReference type="Proteomes" id="UP000471082">
    <property type="component" value="Unassembled WGS sequence"/>
</dbReference>
<accession>A0A1L5R0Y0</accession>